<keyword evidence="3" id="KW-1185">Reference proteome</keyword>
<reference evidence="2" key="2">
    <citation type="journal article" date="2021" name="Genome Biol. Evol.">
        <title>Developing a high-quality reference genome for a parasitic bivalve with doubly uniparental inheritance (Bivalvia: Unionida).</title>
        <authorList>
            <person name="Smith C.H."/>
        </authorList>
    </citation>
    <scope>NUCLEOTIDE SEQUENCE</scope>
    <source>
        <strain evidence="2">CHS0354</strain>
        <tissue evidence="2">Mantle</tissue>
    </source>
</reference>
<dbReference type="EMBL" id="JAEAOA010001356">
    <property type="protein sequence ID" value="KAK3602488.1"/>
    <property type="molecule type" value="Genomic_DNA"/>
</dbReference>
<dbReference type="AlphaFoldDB" id="A0AAE0W561"/>
<evidence type="ECO:0000256" key="1">
    <source>
        <dbReference type="SAM" id="SignalP"/>
    </source>
</evidence>
<reference evidence="2" key="1">
    <citation type="journal article" date="2021" name="Genome Biol. Evol.">
        <title>A High-Quality Reference Genome for a Parasitic Bivalve with Doubly Uniparental Inheritance (Bivalvia: Unionida).</title>
        <authorList>
            <person name="Smith C.H."/>
        </authorList>
    </citation>
    <scope>NUCLEOTIDE SEQUENCE</scope>
    <source>
        <strain evidence="2">CHS0354</strain>
    </source>
</reference>
<evidence type="ECO:0000313" key="2">
    <source>
        <dbReference type="EMBL" id="KAK3602488.1"/>
    </source>
</evidence>
<gene>
    <name evidence="2" type="ORF">CHS0354_022354</name>
</gene>
<proteinExistence type="predicted"/>
<organism evidence="2 3">
    <name type="scientific">Potamilus streckersoni</name>
    <dbReference type="NCBI Taxonomy" id="2493646"/>
    <lineage>
        <taxon>Eukaryota</taxon>
        <taxon>Metazoa</taxon>
        <taxon>Spiralia</taxon>
        <taxon>Lophotrochozoa</taxon>
        <taxon>Mollusca</taxon>
        <taxon>Bivalvia</taxon>
        <taxon>Autobranchia</taxon>
        <taxon>Heteroconchia</taxon>
        <taxon>Palaeoheterodonta</taxon>
        <taxon>Unionida</taxon>
        <taxon>Unionoidea</taxon>
        <taxon>Unionidae</taxon>
        <taxon>Ambleminae</taxon>
        <taxon>Lampsilini</taxon>
        <taxon>Potamilus</taxon>
    </lineage>
</organism>
<dbReference type="Proteomes" id="UP001195483">
    <property type="component" value="Unassembled WGS sequence"/>
</dbReference>
<comment type="caution">
    <text evidence="2">The sequence shown here is derived from an EMBL/GenBank/DDBJ whole genome shotgun (WGS) entry which is preliminary data.</text>
</comment>
<feature type="chain" id="PRO_5042292917" evidence="1">
    <location>
        <begin position="21"/>
        <end position="97"/>
    </location>
</feature>
<protein>
    <submittedName>
        <fullName evidence="2">Uncharacterized protein</fullName>
    </submittedName>
</protein>
<evidence type="ECO:0000313" key="3">
    <source>
        <dbReference type="Proteomes" id="UP001195483"/>
    </source>
</evidence>
<keyword evidence="1" id="KW-0732">Signal</keyword>
<feature type="signal peptide" evidence="1">
    <location>
        <begin position="1"/>
        <end position="20"/>
    </location>
</feature>
<name>A0AAE0W561_9BIVA</name>
<sequence length="97" mass="11006">MELNFTMLITVLMFITCAQGQEDCHRTAAYNYQFVTWSHQCSYIVSNVGGAEWTGFSCGPDYDCCENACCKRQRNSCACSFLSMSATNYRSFIMEVI</sequence>
<accession>A0AAE0W561</accession>
<reference evidence="2" key="3">
    <citation type="submission" date="2023-05" db="EMBL/GenBank/DDBJ databases">
        <authorList>
            <person name="Smith C.H."/>
        </authorList>
    </citation>
    <scope>NUCLEOTIDE SEQUENCE</scope>
    <source>
        <strain evidence="2">CHS0354</strain>
        <tissue evidence="2">Mantle</tissue>
    </source>
</reference>